<proteinExistence type="predicted"/>
<name>A0A2K1IHH1_PHYPA</name>
<protein>
    <submittedName>
        <fullName evidence="2 3">Uncharacterized protein</fullName>
    </submittedName>
</protein>
<evidence type="ECO:0000313" key="3">
    <source>
        <dbReference type="EnsemblPlants" id="Pp3c24_19977V3.1"/>
    </source>
</evidence>
<dbReference type="Gramene" id="Pp3c24_19977V3.1">
    <property type="protein sequence ID" value="Pp3c24_19977V3.1"/>
    <property type="gene ID" value="Pp3c24_19977"/>
</dbReference>
<dbReference type="AlphaFoldDB" id="A0A2K1IHH1"/>
<feature type="region of interest" description="Disordered" evidence="1">
    <location>
        <begin position="1"/>
        <end position="32"/>
    </location>
</feature>
<evidence type="ECO:0000256" key="1">
    <source>
        <dbReference type="SAM" id="MobiDB-lite"/>
    </source>
</evidence>
<dbReference type="EMBL" id="ABEU02000024">
    <property type="protein sequence ID" value="PNR28723.1"/>
    <property type="molecule type" value="Genomic_DNA"/>
</dbReference>
<reference evidence="2 4" key="2">
    <citation type="journal article" date="2018" name="Plant J.">
        <title>The Physcomitrella patens chromosome-scale assembly reveals moss genome structure and evolution.</title>
        <authorList>
            <person name="Lang D."/>
            <person name="Ullrich K.K."/>
            <person name="Murat F."/>
            <person name="Fuchs J."/>
            <person name="Jenkins J."/>
            <person name="Haas F.B."/>
            <person name="Piednoel M."/>
            <person name="Gundlach H."/>
            <person name="Van Bel M."/>
            <person name="Meyberg R."/>
            <person name="Vives C."/>
            <person name="Morata J."/>
            <person name="Symeonidi A."/>
            <person name="Hiss M."/>
            <person name="Muchero W."/>
            <person name="Kamisugi Y."/>
            <person name="Saleh O."/>
            <person name="Blanc G."/>
            <person name="Decker E.L."/>
            <person name="van Gessel N."/>
            <person name="Grimwood J."/>
            <person name="Hayes R.D."/>
            <person name="Graham S.W."/>
            <person name="Gunter L.E."/>
            <person name="McDaniel S.F."/>
            <person name="Hoernstein S.N.W."/>
            <person name="Larsson A."/>
            <person name="Li F.W."/>
            <person name="Perroud P.F."/>
            <person name="Phillips J."/>
            <person name="Ranjan P."/>
            <person name="Rokshar D.S."/>
            <person name="Rothfels C.J."/>
            <person name="Schneider L."/>
            <person name="Shu S."/>
            <person name="Stevenson D.W."/>
            <person name="Thummler F."/>
            <person name="Tillich M."/>
            <person name="Villarreal Aguilar J.C."/>
            <person name="Widiez T."/>
            <person name="Wong G.K."/>
            <person name="Wymore A."/>
            <person name="Zhang Y."/>
            <person name="Zimmer A.D."/>
            <person name="Quatrano R.S."/>
            <person name="Mayer K.F.X."/>
            <person name="Goodstein D."/>
            <person name="Casacuberta J.M."/>
            <person name="Vandepoele K."/>
            <person name="Reski R."/>
            <person name="Cuming A.C."/>
            <person name="Tuskan G.A."/>
            <person name="Maumus F."/>
            <person name="Salse J."/>
            <person name="Schmutz J."/>
            <person name="Rensing S.A."/>
        </authorList>
    </citation>
    <scope>NUCLEOTIDE SEQUENCE [LARGE SCALE GENOMIC DNA]</scope>
    <source>
        <strain evidence="3 4">cv. Gransden 2004</strain>
    </source>
</reference>
<organism evidence="2">
    <name type="scientific">Physcomitrium patens</name>
    <name type="common">Spreading-leaved earth moss</name>
    <name type="synonym">Physcomitrella patens</name>
    <dbReference type="NCBI Taxonomy" id="3218"/>
    <lineage>
        <taxon>Eukaryota</taxon>
        <taxon>Viridiplantae</taxon>
        <taxon>Streptophyta</taxon>
        <taxon>Embryophyta</taxon>
        <taxon>Bryophyta</taxon>
        <taxon>Bryophytina</taxon>
        <taxon>Bryopsida</taxon>
        <taxon>Funariidae</taxon>
        <taxon>Funariales</taxon>
        <taxon>Funariaceae</taxon>
        <taxon>Physcomitrium</taxon>
    </lineage>
</organism>
<dbReference type="EnsemblPlants" id="Pp3c24_19977V3.1">
    <property type="protein sequence ID" value="Pp3c24_19977V3.1"/>
    <property type="gene ID" value="Pp3c24_19977"/>
</dbReference>
<reference evidence="3" key="3">
    <citation type="submission" date="2020-12" db="UniProtKB">
        <authorList>
            <consortium name="EnsemblPlants"/>
        </authorList>
    </citation>
    <scope>IDENTIFICATION</scope>
</reference>
<evidence type="ECO:0000313" key="4">
    <source>
        <dbReference type="Proteomes" id="UP000006727"/>
    </source>
</evidence>
<dbReference type="InParanoid" id="A0A2K1IHH1"/>
<gene>
    <name evidence="2" type="ORF">PHYPA_029316</name>
</gene>
<accession>A0A2K1IHH1</accession>
<evidence type="ECO:0000313" key="2">
    <source>
        <dbReference type="EMBL" id="PNR28723.1"/>
    </source>
</evidence>
<reference evidence="2 4" key="1">
    <citation type="journal article" date="2008" name="Science">
        <title>The Physcomitrella genome reveals evolutionary insights into the conquest of land by plants.</title>
        <authorList>
            <person name="Rensing S."/>
            <person name="Lang D."/>
            <person name="Zimmer A."/>
            <person name="Terry A."/>
            <person name="Salamov A."/>
            <person name="Shapiro H."/>
            <person name="Nishiyama T."/>
            <person name="Perroud P.-F."/>
            <person name="Lindquist E."/>
            <person name="Kamisugi Y."/>
            <person name="Tanahashi T."/>
            <person name="Sakakibara K."/>
            <person name="Fujita T."/>
            <person name="Oishi K."/>
            <person name="Shin-I T."/>
            <person name="Kuroki Y."/>
            <person name="Toyoda A."/>
            <person name="Suzuki Y."/>
            <person name="Hashimoto A."/>
            <person name="Yamaguchi K."/>
            <person name="Sugano A."/>
            <person name="Kohara Y."/>
            <person name="Fujiyama A."/>
            <person name="Anterola A."/>
            <person name="Aoki S."/>
            <person name="Ashton N."/>
            <person name="Barbazuk W.B."/>
            <person name="Barker E."/>
            <person name="Bennetzen J."/>
            <person name="Bezanilla M."/>
            <person name="Blankenship R."/>
            <person name="Cho S.H."/>
            <person name="Dutcher S."/>
            <person name="Estelle M."/>
            <person name="Fawcett J.A."/>
            <person name="Gundlach H."/>
            <person name="Hanada K."/>
            <person name="Heyl A."/>
            <person name="Hicks K.A."/>
            <person name="Hugh J."/>
            <person name="Lohr M."/>
            <person name="Mayer K."/>
            <person name="Melkozernov A."/>
            <person name="Murata T."/>
            <person name="Nelson D."/>
            <person name="Pils B."/>
            <person name="Prigge M."/>
            <person name="Reiss B."/>
            <person name="Renner T."/>
            <person name="Rombauts S."/>
            <person name="Rushton P."/>
            <person name="Sanderfoot A."/>
            <person name="Schween G."/>
            <person name="Shiu S.-H."/>
            <person name="Stueber K."/>
            <person name="Theodoulou F.L."/>
            <person name="Tu H."/>
            <person name="Van de Peer Y."/>
            <person name="Verrier P.J."/>
            <person name="Waters E."/>
            <person name="Wood A."/>
            <person name="Yang L."/>
            <person name="Cove D."/>
            <person name="Cuming A."/>
            <person name="Hasebe M."/>
            <person name="Lucas S."/>
            <person name="Mishler D.B."/>
            <person name="Reski R."/>
            <person name="Grigoriev I."/>
            <person name="Quatrano R.S."/>
            <person name="Boore J.L."/>
        </authorList>
    </citation>
    <scope>NUCLEOTIDE SEQUENCE [LARGE SCALE GENOMIC DNA]</scope>
    <source>
        <strain evidence="3 4">cv. Gransden 2004</strain>
    </source>
</reference>
<keyword evidence="4" id="KW-1185">Reference proteome</keyword>
<dbReference type="Proteomes" id="UP000006727">
    <property type="component" value="Chromosome 24"/>
</dbReference>
<sequence>MRRGRMNETRRRSGHGRGGDWERTNDEMRENE</sequence>